<dbReference type="Pfam" id="PF00561">
    <property type="entry name" value="Abhydrolase_1"/>
    <property type="match status" value="1"/>
</dbReference>
<gene>
    <name evidence="2" type="ORF">ACFOEN_01935</name>
</gene>
<dbReference type="GO" id="GO:0016787">
    <property type="term" value="F:hydrolase activity"/>
    <property type="evidence" value="ECO:0007669"/>
    <property type="project" value="UniProtKB-KW"/>
</dbReference>
<evidence type="ECO:0000259" key="1">
    <source>
        <dbReference type="Pfam" id="PF00561"/>
    </source>
</evidence>
<evidence type="ECO:0000313" key="3">
    <source>
        <dbReference type="Proteomes" id="UP001595556"/>
    </source>
</evidence>
<dbReference type="InterPro" id="IPR029058">
    <property type="entry name" value="AB_hydrolase_fold"/>
</dbReference>
<keyword evidence="2" id="KW-0378">Hydrolase</keyword>
<organism evidence="2 3">
    <name type="scientific">Piscinibacterium candidicorallinum</name>
    <dbReference type="NCBI Taxonomy" id="1793872"/>
    <lineage>
        <taxon>Bacteria</taxon>
        <taxon>Pseudomonadati</taxon>
        <taxon>Pseudomonadota</taxon>
        <taxon>Betaproteobacteria</taxon>
        <taxon>Burkholderiales</taxon>
        <taxon>Piscinibacterium</taxon>
    </lineage>
</organism>
<accession>A0ABV7H0V3</accession>
<keyword evidence="3" id="KW-1185">Reference proteome</keyword>
<comment type="caution">
    <text evidence="2">The sequence shown here is derived from an EMBL/GenBank/DDBJ whole genome shotgun (WGS) entry which is preliminary data.</text>
</comment>
<name>A0ABV7H0V3_9BURK</name>
<proteinExistence type="predicted"/>
<dbReference type="Gene3D" id="3.40.50.1820">
    <property type="entry name" value="alpha/beta hydrolase"/>
    <property type="match status" value="1"/>
</dbReference>
<reference evidence="3" key="1">
    <citation type="journal article" date="2019" name="Int. J. Syst. Evol. Microbiol.">
        <title>The Global Catalogue of Microorganisms (GCM) 10K type strain sequencing project: providing services to taxonomists for standard genome sequencing and annotation.</title>
        <authorList>
            <consortium name="The Broad Institute Genomics Platform"/>
            <consortium name="The Broad Institute Genome Sequencing Center for Infectious Disease"/>
            <person name="Wu L."/>
            <person name="Ma J."/>
        </authorList>
    </citation>
    <scope>NUCLEOTIDE SEQUENCE [LARGE SCALE GENOMIC DNA]</scope>
    <source>
        <strain evidence="3">KCTC 52168</strain>
    </source>
</reference>
<dbReference type="InterPro" id="IPR000073">
    <property type="entry name" value="AB_hydrolase_1"/>
</dbReference>
<evidence type="ECO:0000313" key="2">
    <source>
        <dbReference type="EMBL" id="MFC3146398.1"/>
    </source>
</evidence>
<sequence>MKLGDLYAYSGGKTFDAAKPSVLFIHGAQNDHSVWILQSRWCAHHGYNTLAIDLPGHGQSAGPLRTSVEALADAMAAALDAANLDKVHVVGHSMGSLIGLELAGRLKRARSLTLVGTALPMKVSDALLAATREAPAKAMDMINAWSFSSAWGGFSHRPQAPGPGFATPWSALQLMHRIHVKNGPEVLPTDFAACNAYAPSDALLKSIECPTLVVAGSADQMTPPKAGKAVASAISGARLVVLDGAGHQIMSEAPDALLKALAAHLQAVA</sequence>
<protein>
    <submittedName>
        <fullName evidence="2">Alpha/beta fold hydrolase</fullName>
    </submittedName>
</protein>
<dbReference type="Proteomes" id="UP001595556">
    <property type="component" value="Unassembled WGS sequence"/>
</dbReference>
<dbReference type="PANTHER" id="PTHR43798">
    <property type="entry name" value="MONOACYLGLYCEROL LIPASE"/>
    <property type="match status" value="1"/>
</dbReference>
<dbReference type="InterPro" id="IPR000639">
    <property type="entry name" value="Epox_hydrolase-like"/>
</dbReference>
<dbReference type="PRINTS" id="PR00412">
    <property type="entry name" value="EPOXHYDRLASE"/>
</dbReference>
<dbReference type="RefSeq" id="WP_377300670.1">
    <property type="nucleotide sequence ID" value="NZ_CP180191.1"/>
</dbReference>
<dbReference type="PRINTS" id="PR00111">
    <property type="entry name" value="ABHYDROLASE"/>
</dbReference>
<feature type="domain" description="AB hydrolase-1" evidence="1">
    <location>
        <begin position="20"/>
        <end position="253"/>
    </location>
</feature>
<dbReference type="SUPFAM" id="SSF53474">
    <property type="entry name" value="alpha/beta-Hydrolases"/>
    <property type="match status" value="1"/>
</dbReference>
<dbReference type="EMBL" id="JBHRTI010000003">
    <property type="protein sequence ID" value="MFC3146398.1"/>
    <property type="molecule type" value="Genomic_DNA"/>
</dbReference>
<dbReference type="InterPro" id="IPR050266">
    <property type="entry name" value="AB_hydrolase_sf"/>
</dbReference>
<dbReference type="PANTHER" id="PTHR43798:SF33">
    <property type="entry name" value="HYDROLASE, PUTATIVE (AFU_ORTHOLOGUE AFUA_2G14860)-RELATED"/>
    <property type="match status" value="1"/>
</dbReference>